<dbReference type="STRING" id="230819.A0A5C3KV85"/>
<dbReference type="OrthoDB" id="3133596at2759"/>
<keyword evidence="2" id="KW-1185">Reference proteome</keyword>
<gene>
    <name evidence="1" type="ORF">FA15DRAFT_157931</name>
</gene>
<sequence length="100" mass="11712">MESFSDLDSTPESRIEDDGRISVIRRVQAVDPNGGRCLVENCSPARIVEYCHVVPRKLWRDTQLLDSLEWFWRMRKNTLNLETRRNIFAVRFIVCTMPVG</sequence>
<evidence type="ECO:0008006" key="3">
    <source>
        <dbReference type="Google" id="ProtNLM"/>
    </source>
</evidence>
<protein>
    <recommendedName>
        <fullName evidence="3">HNH nuclease domain-containing protein</fullName>
    </recommendedName>
</protein>
<organism evidence="1 2">
    <name type="scientific">Coprinopsis marcescibilis</name>
    <name type="common">Agaric fungus</name>
    <name type="synonym">Psathyrella marcescibilis</name>
    <dbReference type="NCBI Taxonomy" id="230819"/>
    <lineage>
        <taxon>Eukaryota</taxon>
        <taxon>Fungi</taxon>
        <taxon>Dikarya</taxon>
        <taxon>Basidiomycota</taxon>
        <taxon>Agaricomycotina</taxon>
        <taxon>Agaricomycetes</taxon>
        <taxon>Agaricomycetidae</taxon>
        <taxon>Agaricales</taxon>
        <taxon>Agaricineae</taxon>
        <taxon>Psathyrellaceae</taxon>
        <taxon>Coprinopsis</taxon>
    </lineage>
</organism>
<name>A0A5C3KV85_COPMA</name>
<proteinExistence type="predicted"/>
<dbReference type="EMBL" id="ML210324">
    <property type="protein sequence ID" value="TFK19818.1"/>
    <property type="molecule type" value="Genomic_DNA"/>
</dbReference>
<accession>A0A5C3KV85</accession>
<evidence type="ECO:0000313" key="2">
    <source>
        <dbReference type="Proteomes" id="UP000307440"/>
    </source>
</evidence>
<dbReference type="Proteomes" id="UP000307440">
    <property type="component" value="Unassembled WGS sequence"/>
</dbReference>
<evidence type="ECO:0000313" key="1">
    <source>
        <dbReference type="EMBL" id="TFK19818.1"/>
    </source>
</evidence>
<dbReference type="AlphaFoldDB" id="A0A5C3KV85"/>
<reference evidence="1 2" key="1">
    <citation type="journal article" date="2019" name="Nat. Ecol. Evol.">
        <title>Megaphylogeny resolves global patterns of mushroom evolution.</title>
        <authorList>
            <person name="Varga T."/>
            <person name="Krizsan K."/>
            <person name="Foldi C."/>
            <person name="Dima B."/>
            <person name="Sanchez-Garcia M."/>
            <person name="Sanchez-Ramirez S."/>
            <person name="Szollosi G.J."/>
            <person name="Szarkandi J.G."/>
            <person name="Papp V."/>
            <person name="Albert L."/>
            <person name="Andreopoulos W."/>
            <person name="Angelini C."/>
            <person name="Antonin V."/>
            <person name="Barry K.W."/>
            <person name="Bougher N.L."/>
            <person name="Buchanan P."/>
            <person name="Buyck B."/>
            <person name="Bense V."/>
            <person name="Catcheside P."/>
            <person name="Chovatia M."/>
            <person name="Cooper J."/>
            <person name="Damon W."/>
            <person name="Desjardin D."/>
            <person name="Finy P."/>
            <person name="Geml J."/>
            <person name="Haridas S."/>
            <person name="Hughes K."/>
            <person name="Justo A."/>
            <person name="Karasinski D."/>
            <person name="Kautmanova I."/>
            <person name="Kiss B."/>
            <person name="Kocsube S."/>
            <person name="Kotiranta H."/>
            <person name="LaButti K.M."/>
            <person name="Lechner B.E."/>
            <person name="Liimatainen K."/>
            <person name="Lipzen A."/>
            <person name="Lukacs Z."/>
            <person name="Mihaltcheva S."/>
            <person name="Morgado L.N."/>
            <person name="Niskanen T."/>
            <person name="Noordeloos M.E."/>
            <person name="Ohm R.A."/>
            <person name="Ortiz-Santana B."/>
            <person name="Ovrebo C."/>
            <person name="Racz N."/>
            <person name="Riley R."/>
            <person name="Savchenko A."/>
            <person name="Shiryaev A."/>
            <person name="Soop K."/>
            <person name="Spirin V."/>
            <person name="Szebenyi C."/>
            <person name="Tomsovsky M."/>
            <person name="Tulloss R.E."/>
            <person name="Uehling J."/>
            <person name="Grigoriev I.V."/>
            <person name="Vagvolgyi C."/>
            <person name="Papp T."/>
            <person name="Martin F.M."/>
            <person name="Miettinen O."/>
            <person name="Hibbett D.S."/>
            <person name="Nagy L.G."/>
        </authorList>
    </citation>
    <scope>NUCLEOTIDE SEQUENCE [LARGE SCALE GENOMIC DNA]</scope>
    <source>
        <strain evidence="1 2">CBS 121175</strain>
    </source>
</reference>